<dbReference type="CDD" id="cd24142">
    <property type="entry name" value="ACL4-like"/>
    <property type="match status" value="1"/>
</dbReference>
<feature type="region of interest" description="Disordered" evidence="1">
    <location>
        <begin position="350"/>
        <end position="384"/>
    </location>
</feature>
<comment type="caution">
    <text evidence="2">The sequence shown here is derived from an EMBL/GenBank/DDBJ whole genome shotgun (WGS) entry which is preliminary data.</text>
</comment>
<evidence type="ECO:0000313" key="3">
    <source>
        <dbReference type="Proteomes" id="UP000759537"/>
    </source>
</evidence>
<reference evidence="2" key="2">
    <citation type="journal article" date="2020" name="Nat. Commun.">
        <title>Large-scale genome sequencing of mycorrhizal fungi provides insights into the early evolution of symbiotic traits.</title>
        <authorList>
            <person name="Miyauchi S."/>
            <person name="Kiss E."/>
            <person name="Kuo A."/>
            <person name="Drula E."/>
            <person name="Kohler A."/>
            <person name="Sanchez-Garcia M."/>
            <person name="Morin E."/>
            <person name="Andreopoulos B."/>
            <person name="Barry K.W."/>
            <person name="Bonito G."/>
            <person name="Buee M."/>
            <person name="Carver A."/>
            <person name="Chen C."/>
            <person name="Cichocki N."/>
            <person name="Clum A."/>
            <person name="Culley D."/>
            <person name="Crous P.W."/>
            <person name="Fauchery L."/>
            <person name="Girlanda M."/>
            <person name="Hayes R.D."/>
            <person name="Keri Z."/>
            <person name="LaButti K."/>
            <person name="Lipzen A."/>
            <person name="Lombard V."/>
            <person name="Magnuson J."/>
            <person name="Maillard F."/>
            <person name="Murat C."/>
            <person name="Nolan M."/>
            <person name="Ohm R.A."/>
            <person name="Pangilinan J."/>
            <person name="Pereira M.F."/>
            <person name="Perotto S."/>
            <person name="Peter M."/>
            <person name="Pfister S."/>
            <person name="Riley R."/>
            <person name="Sitrit Y."/>
            <person name="Stielow J.B."/>
            <person name="Szollosi G."/>
            <person name="Zifcakova L."/>
            <person name="Stursova M."/>
            <person name="Spatafora J.W."/>
            <person name="Tedersoo L."/>
            <person name="Vaario L.M."/>
            <person name="Yamada A."/>
            <person name="Yan M."/>
            <person name="Wang P."/>
            <person name="Xu J."/>
            <person name="Bruns T."/>
            <person name="Baldrian P."/>
            <person name="Vilgalys R."/>
            <person name="Dunand C."/>
            <person name="Henrissat B."/>
            <person name="Grigoriev I.V."/>
            <person name="Hibbett D."/>
            <person name="Nagy L.G."/>
            <person name="Martin F.M."/>
        </authorList>
    </citation>
    <scope>NUCLEOTIDE SEQUENCE</scope>
    <source>
        <strain evidence="2">Prilba</strain>
    </source>
</reference>
<dbReference type="Proteomes" id="UP000759537">
    <property type="component" value="Unassembled WGS sequence"/>
</dbReference>
<dbReference type="Pfam" id="PF13432">
    <property type="entry name" value="TPR_16"/>
    <property type="match status" value="1"/>
</dbReference>
<feature type="compositionally biased region" description="Basic residues" evidence="1">
    <location>
        <begin position="1"/>
        <end position="12"/>
    </location>
</feature>
<dbReference type="SUPFAM" id="SSF48452">
    <property type="entry name" value="TPR-like"/>
    <property type="match status" value="1"/>
</dbReference>
<dbReference type="Gene3D" id="1.25.40.10">
    <property type="entry name" value="Tetratricopeptide repeat domain"/>
    <property type="match status" value="2"/>
</dbReference>
<name>A0A9P5N4F4_9AGAM</name>
<dbReference type="OrthoDB" id="1914839at2759"/>
<dbReference type="AlphaFoldDB" id="A0A9P5N4F4"/>
<reference evidence="2" key="1">
    <citation type="submission" date="2019-10" db="EMBL/GenBank/DDBJ databases">
        <authorList>
            <consortium name="DOE Joint Genome Institute"/>
            <person name="Kuo A."/>
            <person name="Miyauchi S."/>
            <person name="Kiss E."/>
            <person name="Drula E."/>
            <person name="Kohler A."/>
            <person name="Sanchez-Garcia M."/>
            <person name="Andreopoulos B."/>
            <person name="Barry K.W."/>
            <person name="Bonito G."/>
            <person name="Buee M."/>
            <person name="Carver A."/>
            <person name="Chen C."/>
            <person name="Cichocki N."/>
            <person name="Clum A."/>
            <person name="Culley D."/>
            <person name="Crous P.W."/>
            <person name="Fauchery L."/>
            <person name="Girlanda M."/>
            <person name="Hayes R."/>
            <person name="Keri Z."/>
            <person name="LaButti K."/>
            <person name="Lipzen A."/>
            <person name="Lombard V."/>
            <person name="Magnuson J."/>
            <person name="Maillard F."/>
            <person name="Morin E."/>
            <person name="Murat C."/>
            <person name="Nolan M."/>
            <person name="Ohm R."/>
            <person name="Pangilinan J."/>
            <person name="Pereira M."/>
            <person name="Perotto S."/>
            <person name="Peter M."/>
            <person name="Riley R."/>
            <person name="Sitrit Y."/>
            <person name="Stielow B."/>
            <person name="Szollosi G."/>
            <person name="Zifcakova L."/>
            <person name="Stursova M."/>
            <person name="Spatafora J.W."/>
            <person name="Tedersoo L."/>
            <person name="Vaario L.-M."/>
            <person name="Yamada A."/>
            <person name="Yan M."/>
            <person name="Wang P."/>
            <person name="Xu J."/>
            <person name="Bruns T."/>
            <person name="Baldrian P."/>
            <person name="Vilgalys R."/>
            <person name="Henrissat B."/>
            <person name="Grigoriev I.V."/>
            <person name="Hibbett D."/>
            <person name="Nagy L.G."/>
            <person name="Martin F.M."/>
        </authorList>
    </citation>
    <scope>NUCLEOTIDE SEQUENCE</scope>
    <source>
        <strain evidence="2">Prilba</strain>
    </source>
</reference>
<organism evidence="2 3">
    <name type="scientific">Russula ochroleuca</name>
    <dbReference type="NCBI Taxonomy" id="152965"/>
    <lineage>
        <taxon>Eukaryota</taxon>
        <taxon>Fungi</taxon>
        <taxon>Dikarya</taxon>
        <taxon>Basidiomycota</taxon>
        <taxon>Agaricomycotina</taxon>
        <taxon>Agaricomycetes</taxon>
        <taxon>Russulales</taxon>
        <taxon>Russulaceae</taxon>
        <taxon>Russula</taxon>
    </lineage>
</organism>
<dbReference type="EMBL" id="WHVB01000002">
    <property type="protein sequence ID" value="KAF8486073.1"/>
    <property type="molecule type" value="Genomic_DNA"/>
</dbReference>
<dbReference type="InterPro" id="IPR011990">
    <property type="entry name" value="TPR-like_helical_dom_sf"/>
</dbReference>
<feature type="compositionally biased region" description="Acidic residues" evidence="1">
    <location>
        <begin position="359"/>
        <end position="384"/>
    </location>
</feature>
<evidence type="ECO:0000313" key="2">
    <source>
        <dbReference type="EMBL" id="KAF8486073.1"/>
    </source>
</evidence>
<proteinExistence type="predicted"/>
<gene>
    <name evidence="2" type="ORF">DFH94DRAFT_166908</name>
</gene>
<protein>
    <submittedName>
        <fullName evidence="2">TPR-like protein</fullName>
    </submittedName>
</protein>
<keyword evidence="3" id="KW-1185">Reference proteome</keyword>
<accession>A0A9P5N4F4</accession>
<evidence type="ECO:0000256" key="1">
    <source>
        <dbReference type="SAM" id="MobiDB-lite"/>
    </source>
</evidence>
<sequence length="384" mass="42854">MGRTRPKNRKARPPAPELSESQRENKSEPTIEALLEKAQELIVQCDYDLAGKFVQRVLKRAPDNVEGKEILGVVQLETGHLDAAKQTFLSLLPPSPGAPSPPPPAAHLYLAQLSDDDPQTALKHFAAAVNILTLQLKGKDRAADNDVTSVKSDEDEARRTIVRALIGQVEIWMDPAYDLCFDPAAEANCEELLKSALQVDPENTEALQTLASVRMSQQRPDEAKELLEKAWLSWKDLDADNPQLPPIASRLNLTKLFLELSLFTPALMVLQGIMASDDEEVEAWYLEGWCFFLMAEQAREHGGKLDELTWEELAKDSRDCLETCKTLHVNQGHPDLPLREHVKELISRLEELGVKPSPEDDGQDDDDWEDYEGSDGSDSDVEMS</sequence>
<feature type="region of interest" description="Disordered" evidence="1">
    <location>
        <begin position="1"/>
        <end position="28"/>
    </location>
</feature>
<dbReference type="Pfam" id="PF14559">
    <property type="entry name" value="TPR_19"/>
    <property type="match status" value="1"/>
</dbReference>